<sequence length="216" mass="25221">MKIFKLLVSPDNGFQAITDSPPQDLLERDLYTEYKFNSIDSIRLDLDKGAKITDVLNVGTINLDGFPIRNKFCDILNDFNLFKIQFVDIIDRDLNDYKFMFFNSDLTYNIDYQKSDFILVEDILGDITELDEKIAPNRDAVLKAYDEFCSEDIFNRLVPQNGYQFLSDFNIEEYDVFRIGHFDLSFYVSEKVKNALESNNITGVEFIEQPLFNTKQ</sequence>
<evidence type="ECO:0000313" key="2">
    <source>
        <dbReference type="Proteomes" id="UP001059844"/>
    </source>
</evidence>
<protein>
    <submittedName>
        <fullName evidence="1">Uncharacterized protein</fullName>
    </submittedName>
</protein>
<dbReference type="RefSeq" id="WP_256552147.1">
    <property type="nucleotide sequence ID" value="NZ_CP101751.1"/>
</dbReference>
<reference evidence="1" key="1">
    <citation type="submission" date="2022-07" db="EMBL/GenBank/DDBJ databases">
        <title>Isolation, identification, and degradation of a PFOSA degrading strain from sewage treatment plant.</title>
        <authorList>
            <person name="Zhang L."/>
            <person name="Huo Y."/>
        </authorList>
    </citation>
    <scope>NUCLEOTIDE SEQUENCE</scope>
    <source>
        <strain evidence="1">C1</strain>
    </source>
</reference>
<organism evidence="1 2">
    <name type="scientific">Flavobacterium cerinum</name>
    <dbReference type="NCBI Taxonomy" id="2502784"/>
    <lineage>
        <taxon>Bacteria</taxon>
        <taxon>Pseudomonadati</taxon>
        <taxon>Bacteroidota</taxon>
        <taxon>Flavobacteriia</taxon>
        <taxon>Flavobacteriales</taxon>
        <taxon>Flavobacteriaceae</taxon>
        <taxon>Flavobacterium</taxon>
    </lineage>
</organism>
<accession>A0ABY5IUI8</accession>
<gene>
    <name evidence="1" type="ORF">NOX80_04595</name>
</gene>
<dbReference type="EMBL" id="CP101751">
    <property type="protein sequence ID" value="UUC46483.1"/>
    <property type="molecule type" value="Genomic_DNA"/>
</dbReference>
<dbReference type="Proteomes" id="UP001059844">
    <property type="component" value="Chromosome"/>
</dbReference>
<name>A0ABY5IUI8_9FLAO</name>
<keyword evidence="2" id="KW-1185">Reference proteome</keyword>
<proteinExistence type="predicted"/>
<evidence type="ECO:0000313" key="1">
    <source>
        <dbReference type="EMBL" id="UUC46483.1"/>
    </source>
</evidence>